<evidence type="ECO:0000313" key="2">
    <source>
        <dbReference type="Proteomes" id="UP000005555"/>
    </source>
</evidence>
<dbReference type="AlphaFoldDB" id="Q1YVK8"/>
<keyword evidence="2" id="KW-1185">Reference proteome</keyword>
<dbReference type="Proteomes" id="UP000005555">
    <property type="component" value="Unassembled WGS sequence"/>
</dbReference>
<protein>
    <submittedName>
        <fullName evidence="1">Uncharacterized protein</fullName>
    </submittedName>
</protein>
<sequence length="46" mass="5053">MVQGSVNYKLIEIEKGAEVVGNFVYHQQPGKVTQFPAVSKELSSQS</sequence>
<dbReference type="OrthoDB" id="5294247at2"/>
<accession>Q1YVK8</accession>
<proteinExistence type="predicted"/>
<evidence type="ECO:0000313" key="1">
    <source>
        <dbReference type="EMBL" id="EAS47700.1"/>
    </source>
</evidence>
<dbReference type="HOGENOM" id="CLU_3184078_0_0_6"/>
<gene>
    <name evidence="1" type="ORF">GB2207_07826</name>
</gene>
<name>Q1YVK8_9GAMM</name>
<dbReference type="STRING" id="314287.GB2207_07826"/>
<comment type="caution">
    <text evidence="1">The sequence shown here is derived from an EMBL/GenBank/DDBJ whole genome shotgun (WGS) entry which is preliminary data.</text>
</comment>
<dbReference type="EMBL" id="AAPI01000001">
    <property type="protein sequence ID" value="EAS47700.1"/>
    <property type="molecule type" value="Genomic_DNA"/>
</dbReference>
<organism evidence="1 2">
    <name type="scientific">gamma proteobacterium HTCC2207</name>
    <dbReference type="NCBI Taxonomy" id="314287"/>
    <lineage>
        <taxon>Bacteria</taxon>
        <taxon>Pseudomonadati</taxon>
        <taxon>Pseudomonadota</taxon>
        <taxon>Gammaproteobacteria</taxon>
        <taxon>Cellvibrionales</taxon>
        <taxon>Porticoccaceae</taxon>
        <taxon>SAR92 clade</taxon>
    </lineage>
</organism>
<reference evidence="1 2" key="1">
    <citation type="submission" date="2006-03" db="EMBL/GenBank/DDBJ databases">
        <authorList>
            <person name="Giovannoni S.J."/>
            <person name="Cho J.-C."/>
            <person name="Ferriera S."/>
            <person name="Johnson J."/>
            <person name="Kravitz S."/>
            <person name="Halpern A."/>
            <person name="Remington K."/>
            <person name="Beeson K."/>
            <person name="Tran B."/>
            <person name="Rogers Y.-H."/>
            <person name="Friedman R."/>
            <person name="Venter J.C."/>
        </authorList>
    </citation>
    <scope>NUCLEOTIDE SEQUENCE [LARGE SCALE GENOMIC DNA]</scope>
    <source>
        <strain evidence="1 2">HTCC2207</strain>
    </source>
</reference>